<dbReference type="GO" id="GO:0043908">
    <property type="term" value="F:Ser(Gly)-tRNA(Ala) hydrolase activity"/>
    <property type="evidence" value="ECO:0007669"/>
    <property type="project" value="UniProtKB-UniRule"/>
</dbReference>
<reference evidence="6 7" key="1">
    <citation type="journal article" date="2012" name="J. Bacteriol.">
        <title>Genome Sequence of the Bacteriocin-Producing Strain Lactococcus garvieae DCC43.</title>
        <authorList>
            <person name="Gabrielsen C."/>
            <person name="Brede D.A."/>
            <person name="Hernandez P.E."/>
            <person name="Nes I.F."/>
            <person name="Diep D.B."/>
        </authorList>
    </citation>
    <scope>NUCLEOTIDE SEQUENCE [LARGE SCALE GENOMIC DNA]</scope>
    <source>
        <strain evidence="6 7">DCC43</strain>
    </source>
</reference>
<keyword evidence="3 5" id="KW-0378">Hydrolase</keyword>
<dbReference type="EMBL" id="AMQS01000010">
    <property type="protein sequence ID" value="EKF51768.1"/>
    <property type="molecule type" value="Genomic_DNA"/>
</dbReference>
<dbReference type="SUPFAM" id="SSF69500">
    <property type="entry name" value="DTD-like"/>
    <property type="match status" value="1"/>
</dbReference>
<dbReference type="GO" id="GO:0005737">
    <property type="term" value="C:cytoplasm"/>
    <property type="evidence" value="ECO:0007669"/>
    <property type="project" value="UniProtKB-SubCell"/>
</dbReference>
<evidence type="ECO:0000313" key="7">
    <source>
        <dbReference type="Proteomes" id="UP000006787"/>
    </source>
</evidence>
<dbReference type="EC" id="3.1.1.96" evidence="5"/>
<dbReference type="PANTHER" id="PTHR10472:SF5">
    <property type="entry name" value="D-AMINOACYL-TRNA DEACYLASE 1"/>
    <property type="match status" value="1"/>
</dbReference>
<evidence type="ECO:0000256" key="1">
    <source>
        <dbReference type="ARBA" id="ARBA00009673"/>
    </source>
</evidence>
<comment type="subcellular location">
    <subcellularLocation>
        <location evidence="5">Cytoplasm</location>
    </subcellularLocation>
</comment>
<keyword evidence="4 5" id="KW-0694">RNA-binding</keyword>
<gene>
    <name evidence="5" type="primary">dtd</name>
    <name evidence="6" type="ORF">C426_0878</name>
</gene>
<dbReference type="GO" id="GO:0051500">
    <property type="term" value="F:D-tyrosyl-tRNA(Tyr) deacylase activity"/>
    <property type="evidence" value="ECO:0007669"/>
    <property type="project" value="TreeGrafter"/>
</dbReference>
<dbReference type="AlphaFoldDB" id="K2NW23"/>
<dbReference type="InterPro" id="IPR023509">
    <property type="entry name" value="DTD-like_sf"/>
</dbReference>
<comment type="subunit">
    <text evidence="5">Homodimer.</text>
</comment>
<evidence type="ECO:0000256" key="5">
    <source>
        <dbReference type="HAMAP-Rule" id="MF_00518"/>
    </source>
</evidence>
<comment type="function">
    <text evidence="5">An aminoacyl-tRNA editing enzyme that deacylates mischarged D-aminoacyl-tRNAs. Also deacylates mischarged glycyl-tRNA(Ala), protecting cells against glycine mischarging by AlaRS. Acts via tRNA-based rather than protein-based catalysis; rejects L-amino acids rather than detecting D-amino acids in the active site. By recycling D-aminoacyl-tRNA to D-amino acids and free tRNA molecules, this enzyme counteracts the toxicity associated with the formation of D-aminoacyl-tRNA entities in vivo and helps enforce protein L-homochirality.</text>
</comment>
<dbReference type="FunFam" id="3.50.80.10:FF:000001">
    <property type="entry name" value="D-aminoacyl-tRNA deacylase"/>
    <property type="match status" value="1"/>
</dbReference>
<protein>
    <recommendedName>
        <fullName evidence="5">D-aminoacyl-tRNA deacylase</fullName>
        <shortName evidence="5">DTD</shortName>
        <ecNumber evidence="5">3.1.1.96</ecNumber>
    </recommendedName>
    <alternativeName>
        <fullName evidence="5">Gly-tRNA(Ala) deacylase</fullName>
        <ecNumber evidence="5">3.1.1.-</ecNumber>
    </alternativeName>
</protein>
<dbReference type="CDD" id="cd00563">
    <property type="entry name" value="Dtyr_deacylase"/>
    <property type="match status" value="1"/>
</dbReference>
<evidence type="ECO:0000313" key="6">
    <source>
        <dbReference type="EMBL" id="EKF51768.1"/>
    </source>
</evidence>
<dbReference type="NCBIfam" id="TIGR00256">
    <property type="entry name" value="D-aminoacyl-tRNA deacylase"/>
    <property type="match status" value="1"/>
</dbReference>
<feature type="short sequence motif" description="Gly-cisPro motif, important for rejection of L-amino acids" evidence="5">
    <location>
        <begin position="136"/>
        <end position="137"/>
    </location>
</feature>
<dbReference type="Pfam" id="PF02580">
    <property type="entry name" value="Tyr_Deacylase"/>
    <property type="match status" value="1"/>
</dbReference>
<dbReference type="Proteomes" id="UP000006787">
    <property type="component" value="Unassembled WGS sequence"/>
</dbReference>
<dbReference type="GO" id="GO:0019478">
    <property type="term" value="P:D-amino acid catabolic process"/>
    <property type="evidence" value="ECO:0007669"/>
    <property type="project" value="UniProtKB-UniRule"/>
</dbReference>
<evidence type="ECO:0000256" key="2">
    <source>
        <dbReference type="ARBA" id="ARBA00022555"/>
    </source>
</evidence>
<evidence type="ECO:0000256" key="3">
    <source>
        <dbReference type="ARBA" id="ARBA00022801"/>
    </source>
</evidence>
<accession>K2NW23</accession>
<organism evidence="6 7">
    <name type="scientific">Lactococcus garvieae DCC43</name>
    <dbReference type="NCBI Taxonomy" id="1231377"/>
    <lineage>
        <taxon>Bacteria</taxon>
        <taxon>Bacillati</taxon>
        <taxon>Bacillota</taxon>
        <taxon>Bacilli</taxon>
        <taxon>Lactobacillales</taxon>
        <taxon>Streptococcaceae</taxon>
        <taxon>Lactococcus</taxon>
    </lineage>
</organism>
<comment type="catalytic activity">
    <reaction evidence="5">
        <text>a D-aminoacyl-tRNA + H2O = a tRNA + a D-alpha-amino acid + H(+)</text>
        <dbReference type="Rhea" id="RHEA:13953"/>
        <dbReference type="Rhea" id="RHEA-COMP:10123"/>
        <dbReference type="Rhea" id="RHEA-COMP:10124"/>
        <dbReference type="ChEBI" id="CHEBI:15377"/>
        <dbReference type="ChEBI" id="CHEBI:15378"/>
        <dbReference type="ChEBI" id="CHEBI:59871"/>
        <dbReference type="ChEBI" id="CHEBI:78442"/>
        <dbReference type="ChEBI" id="CHEBI:79333"/>
        <dbReference type="EC" id="3.1.1.96"/>
    </reaction>
</comment>
<sequence>MKIVIQRVKEASVTIENKVISEIKLGLLLLVAVEDADTDFDIDYAVRKISKMRIFSDENDKMNLSIQDVEGEILSISQFTLYADIRKGTRPSFSQAGNPAYAEAMYLKFNDQFNHIVPTKAGVFAADMQVSLINDGPVTILVDTKNARKLRRKYAYSKYYF</sequence>
<dbReference type="GO" id="GO:0000049">
    <property type="term" value="F:tRNA binding"/>
    <property type="evidence" value="ECO:0007669"/>
    <property type="project" value="UniProtKB-UniRule"/>
</dbReference>
<dbReference type="EC" id="3.1.1.-" evidence="5"/>
<name>K2NW23_9LACT</name>
<comment type="domain">
    <text evidence="5">A Gly-cisPro motif from one monomer fits into the active site of the other monomer to allow specific chiral rejection of L-amino acids.</text>
</comment>
<dbReference type="PATRIC" id="fig|1231377.3.peg.879"/>
<dbReference type="PANTHER" id="PTHR10472">
    <property type="entry name" value="D-TYROSYL-TRNA TYR DEACYLASE"/>
    <property type="match status" value="1"/>
</dbReference>
<dbReference type="eggNOG" id="COG1490">
    <property type="taxonomic scope" value="Bacteria"/>
</dbReference>
<dbReference type="InterPro" id="IPR003732">
    <property type="entry name" value="Daa-tRNA_deacyls_DTD"/>
</dbReference>
<dbReference type="Gene3D" id="3.50.80.10">
    <property type="entry name" value="D-tyrosyl-tRNA(Tyr) deacylase"/>
    <property type="match status" value="1"/>
</dbReference>
<dbReference type="RefSeq" id="WP_003135278.1">
    <property type="nucleotide sequence ID" value="NZ_AMQS01000010.1"/>
</dbReference>
<keyword evidence="5" id="KW-0963">Cytoplasm</keyword>
<dbReference type="HAMAP" id="MF_00518">
    <property type="entry name" value="Deacylase_Dtd"/>
    <property type="match status" value="1"/>
</dbReference>
<evidence type="ECO:0000256" key="4">
    <source>
        <dbReference type="ARBA" id="ARBA00022884"/>
    </source>
</evidence>
<comment type="caution">
    <text evidence="6">The sequence shown here is derived from an EMBL/GenBank/DDBJ whole genome shotgun (WGS) entry which is preliminary data.</text>
</comment>
<dbReference type="GO" id="GO:0106026">
    <property type="term" value="F:Gly-tRNA(Ala) deacylase activity"/>
    <property type="evidence" value="ECO:0007669"/>
    <property type="project" value="UniProtKB-UniRule"/>
</dbReference>
<comment type="similarity">
    <text evidence="1 5">Belongs to the DTD family.</text>
</comment>
<comment type="catalytic activity">
    <reaction evidence="5">
        <text>glycyl-tRNA(Ala) + H2O = tRNA(Ala) + glycine + H(+)</text>
        <dbReference type="Rhea" id="RHEA:53744"/>
        <dbReference type="Rhea" id="RHEA-COMP:9657"/>
        <dbReference type="Rhea" id="RHEA-COMP:13640"/>
        <dbReference type="ChEBI" id="CHEBI:15377"/>
        <dbReference type="ChEBI" id="CHEBI:15378"/>
        <dbReference type="ChEBI" id="CHEBI:57305"/>
        <dbReference type="ChEBI" id="CHEBI:78442"/>
        <dbReference type="ChEBI" id="CHEBI:78522"/>
    </reaction>
</comment>
<keyword evidence="2 5" id="KW-0820">tRNA-binding</keyword>
<proteinExistence type="inferred from homology"/>